<keyword evidence="6 9" id="KW-0479">Metal-binding</keyword>
<dbReference type="SUPFAM" id="SSF51717">
    <property type="entry name" value="Dihydropteroate synthetase-like"/>
    <property type="match status" value="1"/>
</dbReference>
<dbReference type="GO" id="GO:0046872">
    <property type="term" value="F:metal ion binding"/>
    <property type="evidence" value="ECO:0007669"/>
    <property type="project" value="UniProtKB-KW"/>
</dbReference>
<dbReference type="EMBL" id="QNRK01000010">
    <property type="protein sequence ID" value="RBP14076.1"/>
    <property type="molecule type" value="Genomic_DNA"/>
</dbReference>
<dbReference type="InterPro" id="IPR045031">
    <property type="entry name" value="DHP_synth-like"/>
</dbReference>
<comment type="caution">
    <text evidence="11">The sequence shown here is derived from an EMBL/GenBank/DDBJ whole genome shotgun (WGS) entry which is preliminary data.</text>
</comment>
<evidence type="ECO:0000256" key="2">
    <source>
        <dbReference type="ARBA" id="ARBA00001946"/>
    </source>
</evidence>
<dbReference type="Pfam" id="PF00809">
    <property type="entry name" value="Pterin_bind"/>
    <property type="match status" value="1"/>
</dbReference>
<dbReference type="AlphaFoldDB" id="A0A366FIX8"/>
<reference evidence="11 12" key="1">
    <citation type="submission" date="2018-06" db="EMBL/GenBank/DDBJ databases">
        <title>Genomic Encyclopedia of Type Strains, Phase IV (KMG-IV): sequencing the most valuable type-strain genomes for metagenomic binning, comparative biology and taxonomic classification.</title>
        <authorList>
            <person name="Goeker M."/>
        </authorList>
    </citation>
    <scope>NUCLEOTIDE SEQUENCE [LARGE SCALE GENOMIC DNA]</scope>
    <source>
        <strain evidence="11 12">DSM 24875</strain>
    </source>
</reference>
<evidence type="ECO:0000313" key="12">
    <source>
        <dbReference type="Proteomes" id="UP000253529"/>
    </source>
</evidence>
<evidence type="ECO:0000256" key="6">
    <source>
        <dbReference type="ARBA" id="ARBA00022723"/>
    </source>
</evidence>
<keyword evidence="12" id="KW-1185">Reference proteome</keyword>
<comment type="similarity">
    <text evidence="9">Belongs to the DHPS family.</text>
</comment>
<dbReference type="InterPro" id="IPR000489">
    <property type="entry name" value="Pterin-binding_dom"/>
</dbReference>
<evidence type="ECO:0000259" key="10">
    <source>
        <dbReference type="PROSITE" id="PS50972"/>
    </source>
</evidence>
<dbReference type="GO" id="GO:0046656">
    <property type="term" value="P:folic acid biosynthetic process"/>
    <property type="evidence" value="ECO:0007669"/>
    <property type="project" value="UniProtKB-KW"/>
</dbReference>
<dbReference type="PANTHER" id="PTHR20941">
    <property type="entry name" value="FOLATE SYNTHESIS PROTEINS"/>
    <property type="match status" value="1"/>
</dbReference>
<dbReference type="GO" id="GO:0046654">
    <property type="term" value="P:tetrahydrofolate biosynthetic process"/>
    <property type="evidence" value="ECO:0007669"/>
    <property type="project" value="UniProtKB-UniPathway"/>
</dbReference>
<accession>A0A366FIX8</accession>
<evidence type="ECO:0000256" key="9">
    <source>
        <dbReference type="RuleBase" id="RU361205"/>
    </source>
</evidence>
<dbReference type="Proteomes" id="UP000253529">
    <property type="component" value="Unassembled WGS sequence"/>
</dbReference>
<dbReference type="PROSITE" id="PS00792">
    <property type="entry name" value="DHPS_1"/>
    <property type="match status" value="1"/>
</dbReference>
<organism evidence="11 12">
    <name type="scientific">Roseiarcus fermentans</name>
    <dbReference type="NCBI Taxonomy" id="1473586"/>
    <lineage>
        <taxon>Bacteria</taxon>
        <taxon>Pseudomonadati</taxon>
        <taxon>Pseudomonadota</taxon>
        <taxon>Alphaproteobacteria</taxon>
        <taxon>Hyphomicrobiales</taxon>
        <taxon>Roseiarcaceae</taxon>
        <taxon>Roseiarcus</taxon>
    </lineage>
</organism>
<dbReference type="CDD" id="cd00739">
    <property type="entry name" value="DHPS"/>
    <property type="match status" value="1"/>
</dbReference>
<evidence type="ECO:0000313" key="11">
    <source>
        <dbReference type="EMBL" id="RBP14076.1"/>
    </source>
</evidence>
<evidence type="ECO:0000256" key="8">
    <source>
        <dbReference type="ARBA" id="ARBA00022909"/>
    </source>
</evidence>
<evidence type="ECO:0000256" key="1">
    <source>
        <dbReference type="ARBA" id="ARBA00000012"/>
    </source>
</evidence>
<dbReference type="PROSITE" id="PS50972">
    <property type="entry name" value="PTERIN_BINDING"/>
    <property type="match status" value="1"/>
</dbReference>
<sequence length="280" mass="29474">MAHATKPDRDRRRDAFLGLIGVRPAIMGILNVTPDSFSDGGRFLSLDLALAQAEKLVADGADIVDVGAESTRPGHTPVPLEEEWRRLEPVLGPLLARISAPVSIDTSKAAIARRAIALGVSVVNDVWGLQKDPDMAGVVAEGEAAVVMMHNRAAVDPEIDIVADMLTFFERSLALADRAGIPRARMLIDPGVGFGKTKGQNLQALKATPRLVAAFGLPALIGVSRKRLFGDLLGAGVESRLIGTLAANLATLALGAAVFRVHDVAEHAAAFKVVHAIETA</sequence>
<keyword evidence="8 9" id="KW-0289">Folate biosynthesis</keyword>
<dbReference type="PROSITE" id="PS00793">
    <property type="entry name" value="DHPS_2"/>
    <property type="match status" value="1"/>
</dbReference>
<dbReference type="EC" id="2.5.1.15" evidence="4 9"/>
<gene>
    <name evidence="11" type="ORF">DFR50_110100</name>
</gene>
<keyword evidence="7 9" id="KW-0460">Magnesium</keyword>
<dbReference type="GO" id="GO:0005829">
    <property type="term" value="C:cytosol"/>
    <property type="evidence" value="ECO:0007669"/>
    <property type="project" value="TreeGrafter"/>
</dbReference>
<dbReference type="RefSeq" id="WP_210208859.1">
    <property type="nucleotide sequence ID" value="NZ_QNRK01000010.1"/>
</dbReference>
<dbReference type="InterPro" id="IPR011005">
    <property type="entry name" value="Dihydropteroate_synth-like_sf"/>
</dbReference>
<dbReference type="NCBIfam" id="TIGR01496">
    <property type="entry name" value="DHPS"/>
    <property type="match status" value="1"/>
</dbReference>
<comment type="catalytic activity">
    <reaction evidence="1">
        <text>(7,8-dihydropterin-6-yl)methyl diphosphate + 4-aminobenzoate = 7,8-dihydropteroate + diphosphate</text>
        <dbReference type="Rhea" id="RHEA:19949"/>
        <dbReference type="ChEBI" id="CHEBI:17836"/>
        <dbReference type="ChEBI" id="CHEBI:17839"/>
        <dbReference type="ChEBI" id="CHEBI:33019"/>
        <dbReference type="ChEBI" id="CHEBI:72950"/>
        <dbReference type="EC" id="2.5.1.15"/>
    </reaction>
</comment>
<evidence type="ECO:0000256" key="4">
    <source>
        <dbReference type="ARBA" id="ARBA00012458"/>
    </source>
</evidence>
<evidence type="ECO:0000256" key="3">
    <source>
        <dbReference type="ARBA" id="ARBA00004763"/>
    </source>
</evidence>
<dbReference type="PANTHER" id="PTHR20941:SF1">
    <property type="entry name" value="FOLIC ACID SYNTHESIS PROTEIN FOL1"/>
    <property type="match status" value="1"/>
</dbReference>
<proteinExistence type="inferred from homology"/>
<comment type="function">
    <text evidence="9">Catalyzes the condensation of para-aminobenzoate (pABA) with 6-hydroxymethyl-7,8-dihydropterin diphosphate (DHPt-PP) to form 7,8-dihydropteroate (H2Pte), the immediate precursor of folate derivatives.</text>
</comment>
<keyword evidence="5 9" id="KW-0808">Transferase</keyword>
<protein>
    <recommendedName>
        <fullName evidence="4 9">Dihydropteroate synthase</fullName>
        <shortName evidence="9">DHPS</shortName>
        <ecNumber evidence="4 9">2.5.1.15</ecNumber>
    </recommendedName>
    <alternativeName>
        <fullName evidence="9">Dihydropteroate pyrophosphorylase</fullName>
    </alternativeName>
</protein>
<comment type="pathway">
    <text evidence="3 9">Cofactor biosynthesis; tetrahydrofolate biosynthesis; 7,8-dihydrofolate from 2-amino-4-hydroxy-6-hydroxymethyl-7,8-dihydropteridine diphosphate and 4-aminobenzoate: step 1/2.</text>
</comment>
<evidence type="ECO:0000256" key="7">
    <source>
        <dbReference type="ARBA" id="ARBA00022842"/>
    </source>
</evidence>
<dbReference type="UniPathway" id="UPA00077">
    <property type="reaction ID" value="UER00156"/>
</dbReference>
<feature type="domain" description="Pterin-binding" evidence="10">
    <location>
        <begin position="24"/>
        <end position="272"/>
    </location>
</feature>
<dbReference type="Gene3D" id="3.20.20.20">
    <property type="entry name" value="Dihydropteroate synthase-like"/>
    <property type="match status" value="1"/>
</dbReference>
<name>A0A366FIX8_9HYPH</name>
<dbReference type="GO" id="GO:0004156">
    <property type="term" value="F:dihydropteroate synthase activity"/>
    <property type="evidence" value="ECO:0007669"/>
    <property type="project" value="UniProtKB-EC"/>
</dbReference>
<comment type="cofactor">
    <cofactor evidence="2 9">
        <name>Mg(2+)</name>
        <dbReference type="ChEBI" id="CHEBI:18420"/>
    </cofactor>
</comment>
<dbReference type="InterPro" id="IPR006390">
    <property type="entry name" value="DHP_synth_dom"/>
</dbReference>
<evidence type="ECO:0000256" key="5">
    <source>
        <dbReference type="ARBA" id="ARBA00022679"/>
    </source>
</evidence>